<comment type="caution">
    <text evidence="2">The sequence shown here is derived from an EMBL/GenBank/DDBJ whole genome shotgun (WGS) entry which is preliminary data.</text>
</comment>
<keyword evidence="1" id="KW-1133">Transmembrane helix</keyword>
<proteinExistence type="predicted"/>
<feature type="transmembrane region" description="Helical" evidence="1">
    <location>
        <begin position="7"/>
        <end position="24"/>
    </location>
</feature>
<dbReference type="Proteomes" id="UP000035996">
    <property type="component" value="Unassembled WGS sequence"/>
</dbReference>
<dbReference type="OrthoDB" id="2942722at2"/>
<organism evidence="2 3">
    <name type="scientific">Guptibacillus hwajinpoensis</name>
    <dbReference type="NCBI Taxonomy" id="208199"/>
    <lineage>
        <taxon>Bacteria</taxon>
        <taxon>Bacillati</taxon>
        <taxon>Bacillota</taxon>
        <taxon>Bacilli</taxon>
        <taxon>Bacillales</taxon>
        <taxon>Guptibacillaceae</taxon>
        <taxon>Guptibacillus</taxon>
    </lineage>
</organism>
<keyword evidence="3" id="KW-1185">Reference proteome</keyword>
<evidence type="ECO:0000313" key="2">
    <source>
        <dbReference type="EMBL" id="KMM39281.1"/>
    </source>
</evidence>
<dbReference type="AlphaFoldDB" id="A0A0J6CSJ6"/>
<feature type="transmembrane region" description="Helical" evidence="1">
    <location>
        <begin position="30"/>
        <end position="46"/>
    </location>
</feature>
<dbReference type="RefSeq" id="WP_048310451.1">
    <property type="nucleotide sequence ID" value="NZ_CP119526.1"/>
</dbReference>
<reference evidence="2" key="1">
    <citation type="submission" date="2015-06" db="EMBL/GenBank/DDBJ databases">
        <authorList>
            <person name="Liu B."/>
            <person name="Wang J."/>
            <person name="Zhu Y."/>
            <person name="Liu G."/>
            <person name="Chen Q."/>
            <person name="Zheng C."/>
            <person name="Che J."/>
            <person name="Ge C."/>
            <person name="Shi H."/>
            <person name="Pan Z."/>
            <person name="Liu X."/>
        </authorList>
    </citation>
    <scope>NUCLEOTIDE SEQUENCE [LARGE SCALE GENOMIC DNA]</scope>
    <source>
        <strain evidence="2">DSM 16346</strain>
    </source>
</reference>
<sequence length="75" mass="8580">MGLLKKVNTALSIGAVMMGFYHFFVEDLSINAWIPYLFIMYLLFGIEISKREDKDSKLGYVYFAASVLFLAIMIT</sequence>
<evidence type="ECO:0000256" key="1">
    <source>
        <dbReference type="SAM" id="Phobius"/>
    </source>
</evidence>
<evidence type="ECO:0000313" key="3">
    <source>
        <dbReference type="Proteomes" id="UP000035996"/>
    </source>
</evidence>
<name>A0A0J6CSJ6_9BACL</name>
<protein>
    <submittedName>
        <fullName evidence="2">Uncharacterized protein</fullName>
    </submittedName>
</protein>
<accession>A0A0J6CSJ6</accession>
<feature type="transmembrane region" description="Helical" evidence="1">
    <location>
        <begin position="58"/>
        <end position="74"/>
    </location>
</feature>
<keyword evidence="1" id="KW-0812">Transmembrane</keyword>
<keyword evidence="1" id="KW-0472">Membrane</keyword>
<gene>
    <name evidence="2" type="ORF">AB986_08720</name>
</gene>
<dbReference type="EMBL" id="LELK01000001">
    <property type="protein sequence ID" value="KMM39281.1"/>
    <property type="molecule type" value="Genomic_DNA"/>
</dbReference>